<proteinExistence type="predicted"/>
<reference evidence="2" key="1">
    <citation type="journal article" date="2019" name="Int. J. Syst. Evol. Microbiol.">
        <title>The Global Catalogue of Microorganisms (GCM) 10K type strain sequencing project: providing services to taxonomists for standard genome sequencing and annotation.</title>
        <authorList>
            <consortium name="The Broad Institute Genomics Platform"/>
            <consortium name="The Broad Institute Genome Sequencing Center for Infectious Disease"/>
            <person name="Wu L."/>
            <person name="Ma J."/>
        </authorList>
    </citation>
    <scope>NUCLEOTIDE SEQUENCE [LARGE SCALE GENOMIC DNA]</scope>
    <source>
        <strain evidence="2">CGMCC 4.7241</strain>
    </source>
</reference>
<keyword evidence="2" id="KW-1185">Reference proteome</keyword>
<gene>
    <name evidence="1" type="ORF">ACFOUW_38270</name>
</gene>
<evidence type="ECO:0000313" key="2">
    <source>
        <dbReference type="Proteomes" id="UP001595699"/>
    </source>
</evidence>
<organism evidence="1 2">
    <name type="scientific">Tenggerimyces flavus</name>
    <dbReference type="NCBI Taxonomy" id="1708749"/>
    <lineage>
        <taxon>Bacteria</taxon>
        <taxon>Bacillati</taxon>
        <taxon>Actinomycetota</taxon>
        <taxon>Actinomycetes</taxon>
        <taxon>Propionibacteriales</taxon>
        <taxon>Nocardioidaceae</taxon>
        <taxon>Tenggerimyces</taxon>
    </lineage>
</organism>
<evidence type="ECO:0000313" key="1">
    <source>
        <dbReference type="EMBL" id="MFC3766726.1"/>
    </source>
</evidence>
<comment type="caution">
    <text evidence="1">The sequence shown here is derived from an EMBL/GenBank/DDBJ whole genome shotgun (WGS) entry which is preliminary data.</text>
</comment>
<dbReference type="Proteomes" id="UP001595699">
    <property type="component" value="Unassembled WGS sequence"/>
</dbReference>
<dbReference type="EMBL" id="JBHRZH010000056">
    <property type="protein sequence ID" value="MFC3766726.1"/>
    <property type="molecule type" value="Genomic_DNA"/>
</dbReference>
<name>A0ABV7YNF0_9ACTN</name>
<dbReference type="RefSeq" id="WP_205118354.1">
    <property type="nucleotide sequence ID" value="NZ_JAFBCM010000001.1"/>
</dbReference>
<accession>A0ABV7YNF0</accession>
<protein>
    <submittedName>
        <fullName evidence="1">Uncharacterized protein</fullName>
    </submittedName>
</protein>
<sequence length="90" mass="10240">MTTQDTDGGTAVTFCLVDVTAHLAAVRARLSQLEARLLAARPGELDWAFWNEILELVEELPAEDEELWKRMNLDQLRHAVDSSFRNDDEI</sequence>